<feature type="region of interest" description="Disordered" evidence="1">
    <location>
        <begin position="604"/>
        <end position="647"/>
    </location>
</feature>
<feature type="compositionally biased region" description="Low complexity" evidence="1">
    <location>
        <begin position="455"/>
        <end position="465"/>
    </location>
</feature>
<evidence type="ECO:0000313" key="2">
    <source>
        <dbReference type="EMBL" id="JAT87091.1"/>
    </source>
</evidence>
<feature type="compositionally biased region" description="Basic and acidic residues" evidence="1">
    <location>
        <begin position="327"/>
        <end position="339"/>
    </location>
</feature>
<feature type="region of interest" description="Disordered" evidence="1">
    <location>
        <begin position="245"/>
        <end position="274"/>
    </location>
</feature>
<feature type="region of interest" description="Disordered" evidence="1">
    <location>
        <begin position="105"/>
        <end position="154"/>
    </location>
</feature>
<feature type="region of interest" description="Disordered" evidence="1">
    <location>
        <begin position="454"/>
        <end position="491"/>
    </location>
</feature>
<feature type="compositionally biased region" description="Polar residues" evidence="1">
    <location>
        <begin position="520"/>
        <end position="529"/>
    </location>
</feature>
<proteinExistence type="predicted"/>
<feature type="region of interest" description="Disordered" evidence="1">
    <location>
        <begin position="1"/>
        <end position="21"/>
    </location>
</feature>
<protein>
    <submittedName>
        <fullName evidence="2">Uncharacterized protein</fullName>
    </submittedName>
</protein>
<reference evidence="2" key="1">
    <citation type="submission" date="2015-09" db="EMBL/GenBank/DDBJ databases">
        <title>De novo assembly of Pectinophora gossypiella (Pink Bollworm) gut transcriptome.</title>
        <authorList>
            <person name="Tassone E.E."/>
        </authorList>
    </citation>
    <scope>NUCLEOTIDE SEQUENCE</scope>
</reference>
<feature type="compositionally biased region" description="Acidic residues" evidence="1">
    <location>
        <begin position="628"/>
        <end position="637"/>
    </location>
</feature>
<sequence>MTENGYEGEQSQPSWEIPGPSSLAAMLGTVFTSTHPDSQHRNNGSLQMECDEIFDETDDEIEVIPSVSDAMSPIQEEQSPDPVISSNYINSTTLNHSYGMNMQPLSHPMSSHLSPVPEEYQPLPDSSSSLDYGVGGNETDSNSSDGPQRYPTVNIRYRPKPHINRHRGYYYPAYAHYSGGEQANRDYLMPSYQNNVIMVNGEERPYLTQALHAYLQANPTPTQDDLMAQRGYIPPLGNRPVYSPISDNEDETVNNEYQLDSPERPSRRLNISPRHRLSKENEVNTNSVVVLSEEEDNATAHRPMYNHVAQNNIPTSSANFHSNKTPSRLDIKREPHDQAEVSTQAAGDADNRGTQQSALLCGQRQSSNQNCINAPPQPQQNANISMPVPMKTEPVEILPTDQSVDVAYRAAIIRDYNNLVTDSNNPYFKDVHGSQTLEYVHNHDIPMPRPLVEGSVASGSNSSMSHVKEEPGARPPNIKQEVGSSQPQTSGFVRQTQANAIKIESTEQPCVKMEPGVSNAPRSVETTENVGVKTEANGNRRKSHEIDAGGDRRVKNRSPQPGPSSERPAHSQMRTNNDGRGAAASGSAMRGCVLSAPDLQLDWVSDSSDDDVQVLEGENSREVIDLTESPEEIGGSEDEARALSPEP</sequence>
<feature type="compositionally biased region" description="Low complexity" evidence="1">
    <location>
        <begin position="105"/>
        <end position="117"/>
    </location>
</feature>
<accession>A0A1E1WJQ0</accession>
<name>A0A1E1WJQ0_PECGO</name>
<feature type="non-terminal residue" evidence="2">
    <location>
        <position position="647"/>
    </location>
</feature>
<feature type="compositionally biased region" description="Basic and acidic residues" evidence="1">
    <location>
        <begin position="544"/>
        <end position="553"/>
    </location>
</feature>
<dbReference type="OrthoDB" id="9984778at2759"/>
<feature type="compositionally biased region" description="Polar residues" evidence="1">
    <location>
        <begin position="312"/>
        <end position="326"/>
    </location>
</feature>
<gene>
    <name evidence="2" type="ORF">g.565</name>
</gene>
<feature type="region of interest" description="Disordered" evidence="1">
    <location>
        <begin position="312"/>
        <end position="355"/>
    </location>
</feature>
<feature type="compositionally biased region" description="Polar residues" evidence="1">
    <location>
        <begin position="1"/>
        <end position="14"/>
    </location>
</feature>
<evidence type="ECO:0000256" key="1">
    <source>
        <dbReference type="SAM" id="MobiDB-lite"/>
    </source>
</evidence>
<feature type="compositionally biased region" description="Polar residues" evidence="1">
    <location>
        <begin position="482"/>
        <end position="491"/>
    </location>
</feature>
<dbReference type="EMBL" id="GDQN01003963">
    <property type="protein sequence ID" value="JAT87091.1"/>
    <property type="molecule type" value="Transcribed_RNA"/>
</dbReference>
<feature type="compositionally biased region" description="Low complexity" evidence="1">
    <location>
        <begin position="579"/>
        <end position="589"/>
    </location>
</feature>
<organism evidence="2">
    <name type="scientific">Pectinophora gossypiella</name>
    <name type="common">Cotton pink bollworm</name>
    <name type="synonym">Depressaria gossypiella</name>
    <dbReference type="NCBI Taxonomy" id="13191"/>
    <lineage>
        <taxon>Eukaryota</taxon>
        <taxon>Metazoa</taxon>
        <taxon>Ecdysozoa</taxon>
        <taxon>Arthropoda</taxon>
        <taxon>Hexapoda</taxon>
        <taxon>Insecta</taxon>
        <taxon>Pterygota</taxon>
        <taxon>Neoptera</taxon>
        <taxon>Endopterygota</taxon>
        <taxon>Lepidoptera</taxon>
        <taxon>Glossata</taxon>
        <taxon>Ditrysia</taxon>
        <taxon>Gelechioidea</taxon>
        <taxon>Gelechiidae</taxon>
        <taxon>Apatetrinae</taxon>
        <taxon>Pectinophora</taxon>
    </lineage>
</organism>
<dbReference type="AlphaFoldDB" id="A0A1E1WJQ0"/>
<feature type="region of interest" description="Disordered" evidence="1">
    <location>
        <begin position="504"/>
        <end position="589"/>
    </location>
</feature>